<keyword evidence="1" id="KW-0812">Transmembrane</keyword>
<keyword evidence="1" id="KW-0472">Membrane</keyword>
<dbReference type="eggNOG" id="COG3210">
    <property type="taxonomic scope" value="Bacteria"/>
</dbReference>
<keyword evidence="1" id="KW-1133">Transmembrane helix</keyword>
<organism evidence="3 4">
    <name type="scientific">Flavobacterium succinicans</name>
    <dbReference type="NCBI Taxonomy" id="29536"/>
    <lineage>
        <taxon>Bacteria</taxon>
        <taxon>Pseudomonadati</taxon>
        <taxon>Bacteroidota</taxon>
        <taxon>Flavobacteriia</taxon>
        <taxon>Flavobacteriales</taxon>
        <taxon>Flavobacteriaceae</taxon>
        <taxon>Flavobacterium</taxon>
    </lineage>
</organism>
<dbReference type="InterPro" id="IPR013320">
    <property type="entry name" value="ConA-like_dom_sf"/>
</dbReference>
<dbReference type="InterPro" id="IPR058515">
    <property type="entry name" value="DUF8202"/>
</dbReference>
<accession>A0A1I4X3Y0</accession>
<dbReference type="GO" id="GO:0005975">
    <property type="term" value="P:carbohydrate metabolic process"/>
    <property type="evidence" value="ECO:0007669"/>
    <property type="project" value="UniProtKB-ARBA"/>
</dbReference>
<evidence type="ECO:0000256" key="1">
    <source>
        <dbReference type="SAM" id="Phobius"/>
    </source>
</evidence>
<dbReference type="eggNOG" id="COG1361">
    <property type="taxonomic scope" value="Bacteria"/>
</dbReference>
<dbReference type="Pfam" id="PF26628">
    <property type="entry name" value="DUF8202"/>
    <property type="match status" value="1"/>
</dbReference>
<dbReference type="GO" id="GO:0005509">
    <property type="term" value="F:calcium ion binding"/>
    <property type="evidence" value="ECO:0007669"/>
    <property type="project" value="InterPro"/>
</dbReference>
<dbReference type="RefSeq" id="WP_211516861.1">
    <property type="nucleotide sequence ID" value="NZ_FOUT01000008.1"/>
</dbReference>
<dbReference type="SUPFAM" id="SSF49899">
    <property type="entry name" value="Concanavalin A-like lectins/glucanases"/>
    <property type="match status" value="1"/>
</dbReference>
<dbReference type="Gene3D" id="4.10.1080.10">
    <property type="entry name" value="TSP type-3 repeat"/>
    <property type="match status" value="1"/>
</dbReference>
<feature type="non-terminal residue" evidence="3">
    <location>
        <position position="1138"/>
    </location>
</feature>
<dbReference type="InterPro" id="IPR028974">
    <property type="entry name" value="TSP_type-3_rpt"/>
</dbReference>
<protein>
    <recommendedName>
        <fullName evidence="2">DUF8202 domain-containing protein</fullName>
    </recommendedName>
</protein>
<dbReference type="Proteomes" id="UP000182961">
    <property type="component" value="Unassembled WGS sequence"/>
</dbReference>
<evidence type="ECO:0000259" key="2">
    <source>
        <dbReference type="Pfam" id="PF26628"/>
    </source>
</evidence>
<keyword evidence="4" id="KW-1185">Reference proteome</keyword>
<name>A0A1I4X3Y0_9FLAO</name>
<feature type="transmembrane region" description="Helical" evidence="1">
    <location>
        <begin position="12"/>
        <end position="35"/>
    </location>
</feature>
<dbReference type="AlphaFoldDB" id="A0A1I4X3Y0"/>
<dbReference type="SUPFAM" id="SSF103647">
    <property type="entry name" value="TSP type-3 repeat"/>
    <property type="match status" value="2"/>
</dbReference>
<evidence type="ECO:0000313" key="4">
    <source>
        <dbReference type="Proteomes" id="UP000182961"/>
    </source>
</evidence>
<dbReference type="EMBL" id="FOUT01000008">
    <property type="protein sequence ID" value="SFN20355.1"/>
    <property type="molecule type" value="Genomic_DNA"/>
</dbReference>
<feature type="domain" description="DUF8202" evidence="2">
    <location>
        <begin position="280"/>
        <end position="490"/>
    </location>
</feature>
<gene>
    <name evidence="3" type="ORF">SAMN05444143_1081</name>
</gene>
<dbReference type="eggNOG" id="COG5184">
    <property type="taxonomic scope" value="Bacteria"/>
</dbReference>
<sequence length="1138" mass="117436">MPKTTFSLKRIFFFSLVFLYQTFLFSQVANNVLWFKGDKGVNSLAGVPATGTTLTTWYDLSGGTAQNGVAATKHPGENAEPPLPTMPTYRYDAGNNNINFNPVVQFVNNVGAGNAVQMSTPALNNQTVFVVFKTAGVGSSQYSTGLLYGGDISDPSGSSATTNSDMSLGVPSTGRLSFGGGSEGDYYNPGDFNLLTLPSIGVLKRNVAGESSVTYSLYANGSTDEAVVNITNTGSGRPLPSMVRLGKHFSADPSNLSSEGKLNGLIAEVLVYDRVLTEVERKTVESYLAIKYGVTITGGTDTLGATAGNVSYSYVNSAGSDVWTSNATYKYDVFGLGRDDLYGLNQRISKSINNNTILTVSTNSDLTSLNLDAARTAINGDKEFMLIANNTGSAALPVQQGTELPSSISTRLNREWKTQLSNTDGSNISNVSLNFNLTGITLTGATASNLVLLIDTDGNGDFTTGTVTRVPVSSFVGSQAVFNNITFNSGDVFTLGVSSCVNPAAPIIGTITQPTCALVTGSVELYGLPTTGTWTINPGGITGTGTTKTITGLVAGNTYSYTVANSGGCVSAASANVVVTSNPALGLDTDGDGISNACDLDDDNDGILDALENDCIPSSSVVIKSSAFENAVVGVGIPKGSFSGVTGTEGFLEGYNSDPDNASSSYSGIFANVAGYNGALTNVALANRTDFGDNLAMSSFVVYKGLNLYDGAKYTVEGDFSLFQSDGSNNNNEFGTALGASGQDFVWADDYVGAPDAVFIYGHSSSDTNNTMAPLIREPNSALSTISVPSRVAGWFHQKTSYYIRPNASGILTLYADNESYRYSVAGVPETSYTANGINFGPASNYPWLSNAAIGVSFDEYTDNIIVSKGTCVTAIDTDGDSIPDYLDLDTDNDGCPDAIEGAANFTGSDLVTSTISGGNVGATSGTYNLPIKSNLGNVVNANGVPTKAGSPQALGDSKNPLVNICCPPTAGAISKDEIICNSGNPAAFTSTTDGTGFGTISYRWESSVSPFSTWNTISGATLATYDAPTGLTATTQYRRITVSTLNGVDCESAAAAFVTVTVNALPVVAAIAGGATTVCVGATTAAFTNTTAGGTWTIVNGTGTATINASGVVSGVTAGTVTVEYTVTTSGCSTKVT</sequence>
<reference evidence="4" key="1">
    <citation type="submission" date="2016-10" db="EMBL/GenBank/DDBJ databases">
        <authorList>
            <person name="Varghese N."/>
            <person name="Submissions S."/>
        </authorList>
    </citation>
    <scope>NUCLEOTIDE SEQUENCE [LARGE SCALE GENOMIC DNA]</scope>
    <source>
        <strain evidence="4">DSM 4002</strain>
    </source>
</reference>
<dbReference type="GO" id="GO:0004553">
    <property type="term" value="F:hydrolase activity, hydrolyzing O-glycosyl compounds"/>
    <property type="evidence" value="ECO:0007669"/>
    <property type="project" value="UniProtKB-ARBA"/>
</dbReference>
<proteinExistence type="predicted"/>
<evidence type="ECO:0000313" key="3">
    <source>
        <dbReference type="EMBL" id="SFN20355.1"/>
    </source>
</evidence>